<protein>
    <recommendedName>
        <fullName evidence="3">Gag-pro-like protein</fullName>
    </recommendedName>
</protein>
<dbReference type="PaxDb" id="3635-A0A1U8MLV6"/>
<reference evidence="2" key="2">
    <citation type="submission" date="2025-08" db="UniProtKB">
        <authorList>
            <consortium name="RefSeq"/>
        </authorList>
    </citation>
    <scope>IDENTIFICATION</scope>
</reference>
<dbReference type="AlphaFoldDB" id="A0A1U8MLV6"/>
<dbReference type="PANTHER" id="PTHR32108:SF5">
    <property type="entry name" value="DYNACTIN SUBUNIT 1-LIKE"/>
    <property type="match status" value="1"/>
</dbReference>
<evidence type="ECO:0000313" key="1">
    <source>
        <dbReference type="Proteomes" id="UP000818029"/>
    </source>
</evidence>
<dbReference type="STRING" id="3635.A0A1U8MLV6"/>
<sequence>MYDVNAQCEYHAGIAGHSIENCTTFKKLVERFIQMGIVKFDNAPSAKNLLPNHTGSEMEKAKRGLVISNLEGNCDEKGNYCEFHHKEGHVIQECKEFRALIQGLMDNKEIEFYEEAKEEGCICVSESIAKVPKVNYPMIIISRPKSEAGIQMAPKIIIQKPAVFFYRDNKRVSWNYDCNVAVPGKESSVSTLNEDQNIGSHTRSGKRYDLINAQTEPVKGKDLMVEQKKEKAVEPGVCVNEPVKEEEVKEFLKFLKYTLLLSSEVHRSVLMKVINETYVTDPVNKLDQLVDNISADNFIFFNDDEIPPGSMGSTKALHITTRCKGYTLLEVLIDNGRVMGRIEIPLLIGPTTYDVDFLVMDIKPSYNCLLGRPWIHSAGAVPSSLHQKLKLVSEGRLVMINAEEYIIVAVSNDAPYLETDDEAIEFSLWSL</sequence>
<dbReference type="Proteomes" id="UP000818029">
    <property type="component" value="Chromosome A11"/>
</dbReference>
<name>A0A1U8MLV6_GOSHI</name>
<keyword evidence="1" id="KW-1185">Reference proteome</keyword>
<organism evidence="1 2">
    <name type="scientific">Gossypium hirsutum</name>
    <name type="common">Upland cotton</name>
    <name type="synonym">Gossypium mexicanum</name>
    <dbReference type="NCBI Taxonomy" id="3635"/>
    <lineage>
        <taxon>Eukaryota</taxon>
        <taxon>Viridiplantae</taxon>
        <taxon>Streptophyta</taxon>
        <taxon>Embryophyta</taxon>
        <taxon>Tracheophyta</taxon>
        <taxon>Spermatophyta</taxon>
        <taxon>Magnoliopsida</taxon>
        <taxon>eudicotyledons</taxon>
        <taxon>Gunneridae</taxon>
        <taxon>Pentapetalae</taxon>
        <taxon>rosids</taxon>
        <taxon>malvids</taxon>
        <taxon>Malvales</taxon>
        <taxon>Malvaceae</taxon>
        <taxon>Malvoideae</taxon>
        <taxon>Gossypium</taxon>
    </lineage>
</organism>
<dbReference type="OrthoDB" id="1724165at2759"/>
<dbReference type="KEGG" id="ghi:107939019"/>
<accession>A0A1U8MLV6</accession>
<dbReference type="RefSeq" id="XP_016727795.1">
    <property type="nucleotide sequence ID" value="XM_016872306.1"/>
</dbReference>
<proteinExistence type="predicted"/>
<gene>
    <name evidence="2" type="primary">LOC107939019</name>
</gene>
<dbReference type="PANTHER" id="PTHR32108">
    <property type="entry name" value="DNA-DIRECTED RNA POLYMERASE SUBUNIT ALPHA"/>
    <property type="match status" value="1"/>
</dbReference>
<evidence type="ECO:0000313" key="2">
    <source>
        <dbReference type="RefSeq" id="XP_016727795.1"/>
    </source>
</evidence>
<dbReference type="GeneID" id="107939019"/>
<evidence type="ECO:0008006" key="3">
    <source>
        <dbReference type="Google" id="ProtNLM"/>
    </source>
</evidence>
<reference evidence="1" key="1">
    <citation type="journal article" date="2020" name="Nat. Genet.">
        <title>Genomic diversifications of five Gossypium allopolyploid species and their impact on cotton improvement.</title>
        <authorList>
            <person name="Chen Z.J."/>
            <person name="Sreedasyam A."/>
            <person name="Ando A."/>
            <person name="Song Q."/>
            <person name="De Santiago L.M."/>
            <person name="Hulse-Kemp A.M."/>
            <person name="Ding M."/>
            <person name="Ye W."/>
            <person name="Kirkbride R.C."/>
            <person name="Jenkins J."/>
            <person name="Plott C."/>
            <person name="Lovell J."/>
            <person name="Lin Y.M."/>
            <person name="Vaughn R."/>
            <person name="Liu B."/>
            <person name="Simpson S."/>
            <person name="Scheffler B.E."/>
            <person name="Wen L."/>
            <person name="Saski C.A."/>
            <person name="Grover C.E."/>
            <person name="Hu G."/>
            <person name="Conover J.L."/>
            <person name="Carlson J.W."/>
            <person name="Shu S."/>
            <person name="Boston L.B."/>
            <person name="Williams M."/>
            <person name="Peterson D.G."/>
            <person name="McGee K."/>
            <person name="Jones D.C."/>
            <person name="Wendel J.F."/>
            <person name="Stelly D.M."/>
            <person name="Grimwood J."/>
            <person name="Schmutz J."/>
        </authorList>
    </citation>
    <scope>NUCLEOTIDE SEQUENCE [LARGE SCALE GENOMIC DNA]</scope>
    <source>
        <strain evidence="1">cv. TM-1</strain>
    </source>
</reference>